<dbReference type="Proteomes" id="UP000682892">
    <property type="component" value="Unassembled WGS sequence"/>
</dbReference>
<dbReference type="STRING" id="7159.Q16EG9"/>
<dbReference type="Pfam" id="PF12937">
    <property type="entry name" value="F-box-like"/>
    <property type="match status" value="1"/>
</dbReference>
<name>Q16EG9_AEDAE</name>
<dbReference type="AlphaFoldDB" id="Q16EG9"/>
<dbReference type="EMBL" id="CH478726">
    <property type="protein sequence ID" value="EAT32627.1"/>
    <property type="molecule type" value="Genomic_DNA"/>
</dbReference>
<proteinExistence type="predicted"/>
<evidence type="ECO:0000313" key="3">
    <source>
        <dbReference type="EMBL" id="EAT32627.1"/>
    </source>
</evidence>
<dbReference type="InterPro" id="IPR001810">
    <property type="entry name" value="F-box_dom"/>
</dbReference>
<reference evidence="3" key="2">
    <citation type="journal article" date="2007" name="Science">
        <title>Genome sequence of Aedes aegypti, a major arbovirus vector.</title>
        <authorList>
            <person name="Nene V."/>
            <person name="Wortman J.R."/>
            <person name="Lawson D."/>
            <person name="Haas B."/>
            <person name="Kodira C."/>
            <person name="Tu Z.J."/>
            <person name="Loftus B."/>
            <person name="Xi Z."/>
            <person name="Megy K."/>
            <person name="Grabherr M."/>
            <person name="Ren Q."/>
            <person name="Zdobnov E.M."/>
            <person name="Lobo N.F."/>
            <person name="Campbell K.S."/>
            <person name="Brown S.E."/>
            <person name="Bonaldo M.F."/>
            <person name="Zhu J."/>
            <person name="Sinkins S.P."/>
            <person name="Hogenkamp D.G."/>
            <person name="Amedeo P."/>
            <person name="Arensburger P."/>
            <person name="Atkinson P.W."/>
            <person name="Bidwell S."/>
            <person name="Biedler J."/>
            <person name="Birney E."/>
            <person name="Bruggner R.V."/>
            <person name="Costas J."/>
            <person name="Coy M.R."/>
            <person name="Crabtree J."/>
            <person name="Crawford M."/>
            <person name="Debruyn B."/>
            <person name="Decaprio D."/>
            <person name="Eiglmeier K."/>
            <person name="Eisenstadt E."/>
            <person name="El-Dorry H."/>
            <person name="Gelbart W.M."/>
            <person name="Gomes S.L."/>
            <person name="Hammond M."/>
            <person name="Hannick L.I."/>
            <person name="Hogan J.R."/>
            <person name="Holmes M.H."/>
            <person name="Jaffe D."/>
            <person name="Johnston J.S."/>
            <person name="Kennedy R.C."/>
            <person name="Koo H."/>
            <person name="Kravitz S."/>
            <person name="Kriventseva E.V."/>
            <person name="Kulp D."/>
            <person name="Labutti K."/>
            <person name="Lee E."/>
            <person name="Li S."/>
            <person name="Lovin D.D."/>
            <person name="Mao C."/>
            <person name="Mauceli E."/>
            <person name="Menck C.F."/>
            <person name="Miller J.R."/>
            <person name="Montgomery P."/>
            <person name="Mori A."/>
            <person name="Nascimento A.L."/>
            <person name="Naveira H.F."/>
            <person name="Nusbaum C."/>
            <person name="O'leary S."/>
            <person name="Orvis J."/>
            <person name="Pertea M."/>
            <person name="Quesneville H."/>
            <person name="Reidenbach K.R."/>
            <person name="Rogers Y.H."/>
            <person name="Roth C.W."/>
            <person name="Schneider J.R."/>
            <person name="Schatz M."/>
            <person name="Shumway M."/>
            <person name="Stanke M."/>
            <person name="Stinson E.O."/>
            <person name="Tubio J.M."/>
            <person name="Vanzee J.P."/>
            <person name="Verjovski-Almeida S."/>
            <person name="Werner D."/>
            <person name="White O."/>
            <person name="Wyder S."/>
            <person name="Zeng Q."/>
            <person name="Zhao Q."/>
            <person name="Zhao Y."/>
            <person name="Hill C.A."/>
            <person name="Raikhel A.S."/>
            <person name="Soares M.B."/>
            <person name="Knudson D.L."/>
            <person name="Lee N.H."/>
            <person name="Galagan J."/>
            <person name="Salzberg S.L."/>
            <person name="Paulsen I.T."/>
            <person name="Dimopoulos G."/>
            <person name="Collins F.H."/>
            <person name="Birren B."/>
            <person name="Fraser-Liggett C.M."/>
            <person name="Severson D.W."/>
        </authorList>
    </citation>
    <scope>NUCLEOTIDE SEQUENCE [LARGE SCALE GENOMIC DNA]</scope>
    <source>
        <strain evidence="3">Liverpool</strain>
    </source>
</reference>
<dbReference type="HOGENOM" id="CLU_970483_0_0_1"/>
<dbReference type="PROSITE" id="PS50181">
    <property type="entry name" value="FBOX"/>
    <property type="match status" value="1"/>
</dbReference>
<dbReference type="eggNOG" id="ENOG502T9P0">
    <property type="taxonomic scope" value="Eukaryota"/>
</dbReference>
<reference evidence="3" key="1">
    <citation type="submission" date="2005-10" db="EMBL/GenBank/DDBJ databases">
        <authorList>
            <person name="Loftus B.J."/>
            <person name="Nene V.M."/>
            <person name="Hannick L.I."/>
            <person name="Bidwell S."/>
            <person name="Haas B."/>
            <person name="Amedeo P."/>
            <person name="Orvis J."/>
            <person name="Wortman J.R."/>
            <person name="White O.R."/>
            <person name="Salzberg S."/>
            <person name="Shumway M."/>
            <person name="Koo H."/>
            <person name="Zhao Y."/>
            <person name="Holmes M."/>
            <person name="Miller J."/>
            <person name="Schatz M."/>
            <person name="Pop M."/>
            <person name="Pai G."/>
            <person name="Utterback T."/>
            <person name="Rogers Y.-H."/>
            <person name="Kravitz S."/>
            <person name="Fraser C.M."/>
        </authorList>
    </citation>
    <scope>NUCLEOTIDE SEQUENCE</scope>
    <source>
        <strain evidence="3">Liverpool</strain>
    </source>
</reference>
<reference evidence="3" key="3">
    <citation type="submission" date="2012-09" db="EMBL/GenBank/DDBJ databases">
        <authorList>
            <consortium name="VectorBase"/>
        </authorList>
    </citation>
    <scope>NUCLEOTIDE SEQUENCE</scope>
    <source>
        <strain evidence="3">Liverpool</strain>
    </source>
</reference>
<organism evidence="3 4">
    <name type="scientific">Aedes aegypti</name>
    <name type="common">Yellowfever mosquito</name>
    <name type="synonym">Culex aegypti</name>
    <dbReference type="NCBI Taxonomy" id="7159"/>
    <lineage>
        <taxon>Eukaryota</taxon>
        <taxon>Metazoa</taxon>
        <taxon>Ecdysozoa</taxon>
        <taxon>Arthropoda</taxon>
        <taxon>Hexapoda</taxon>
        <taxon>Insecta</taxon>
        <taxon>Pterygota</taxon>
        <taxon>Neoptera</taxon>
        <taxon>Endopterygota</taxon>
        <taxon>Diptera</taxon>
        <taxon>Nematocera</taxon>
        <taxon>Culicoidea</taxon>
        <taxon>Culicidae</taxon>
        <taxon>Culicinae</taxon>
        <taxon>Aedini</taxon>
        <taxon>Aedes</taxon>
        <taxon>Stegomyia</taxon>
    </lineage>
</organism>
<feature type="region of interest" description="Disordered" evidence="1">
    <location>
        <begin position="1"/>
        <end position="26"/>
    </location>
</feature>
<dbReference type="Gene3D" id="1.20.1280.50">
    <property type="match status" value="1"/>
</dbReference>
<dbReference type="CDD" id="cd09917">
    <property type="entry name" value="F-box_SF"/>
    <property type="match status" value="1"/>
</dbReference>
<feature type="compositionally biased region" description="Low complexity" evidence="1">
    <location>
        <begin position="1"/>
        <end position="20"/>
    </location>
</feature>
<accession>Q16EG9</accession>
<dbReference type="PaxDb" id="7159-AAEL015181-PA"/>
<evidence type="ECO:0000259" key="2">
    <source>
        <dbReference type="PROSITE" id="PS50181"/>
    </source>
</evidence>
<evidence type="ECO:0000313" key="4">
    <source>
        <dbReference type="Proteomes" id="UP000682892"/>
    </source>
</evidence>
<dbReference type="PhylomeDB" id="Q16EG9"/>
<gene>
    <name evidence="3" type="ORF">AaeL_AAEL015181</name>
</gene>
<sequence>MEPSYSSSGQQGGAAETSSSEQTSPVPYQIHNLETVAEENEATKTPITDLNVELLVEDSTKSQLSKYLARLLQNFVRRYQKEIEISAFDFLFMTVYSVALETGFIPEGHRIVYMSSRLQPIFASYDSNVSWLFSGIVPENYYSRSSRSYRLDLHLLGSDERCSLVGIKSGDLLILTFTAPHRKDVPGQSIILPVARYIPLVNLYKLGLCFQNLKELSRKLKNSLFIPIRVTLCEDQNAIMYPSFGGLPDEIVAMVVKYLDKKAALRLSATCTRFRELTKIYCAQYFA</sequence>
<dbReference type="OMA" id="GHRIVYM"/>
<protein>
    <submittedName>
        <fullName evidence="3">AAEL015181-PA</fullName>
    </submittedName>
</protein>
<feature type="domain" description="F-box" evidence="2">
    <location>
        <begin position="241"/>
        <end position="287"/>
    </location>
</feature>
<dbReference type="Gene3D" id="3.40.1000.30">
    <property type="match status" value="1"/>
</dbReference>
<evidence type="ECO:0000256" key="1">
    <source>
        <dbReference type="SAM" id="MobiDB-lite"/>
    </source>
</evidence>
<dbReference type="InterPro" id="IPR036047">
    <property type="entry name" value="F-box-like_dom_sf"/>
</dbReference>
<dbReference type="SUPFAM" id="SSF81383">
    <property type="entry name" value="F-box domain"/>
    <property type="match status" value="1"/>
</dbReference>